<evidence type="ECO:0000313" key="2">
    <source>
        <dbReference type="Proteomes" id="UP000318861"/>
    </source>
</evidence>
<dbReference type="EMBL" id="MK878904">
    <property type="protein sequence ID" value="QDF16965.1"/>
    <property type="molecule type" value="Genomic_DNA"/>
</dbReference>
<dbReference type="KEGG" id="vg:55618037"/>
<proteinExistence type="predicted"/>
<protein>
    <submittedName>
        <fullName evidence="1">Cas4 family exonuclease</fullName>
    </submittedName>
</protein>
<gene>
    <name evidence="1" type="primary">12</name>
    <name evidence="1" type="ORF">SEA_TINYTIMOTHY_12</name>
</gene>
<dbReference type="GeneID" id="55618037"/>
<dbReference type="GO" id="GO:0004527">
    <property type="term" value="F:exonuclease activity"/>
    <property type="evidence" value="ECO:0007669"/>
    <property type="project" value="UniProtKB-KW"/>
</dbReference>
<reference evidence="1 2" key="1">
    <citation type="submission" date="2019-05" db="EMBL/GenBank/DDBJ databases">
        <authorList>
            <person name="Baumgardner C.A."/>
            <person name="Folse N.B."/>
            <person name="Neri L.M."/>
            <person name="Renaud V.D."/>
            <person name="Wallen J.R."/>
            <person name="Bintz B.J."/>
            <person name="Gainey M.D."/>
            <person name="Garlena R.A."/>
            <person name="Russell D.A."/>
            <person name="Pope W.H."/>
            <person name="Jacobs-Sera D."/>
            <person name="Hatfull G.F."/>
        </authorList>
    </citation>
    <scope>NUCLEOTIDE SEQUENCE [LARGE SCALE GENOMIC DNA]</scope>
</reference>
<keyword evidence="1" id="KW-0540">Nuclease</keyword>
<name>A0A4Y6EG44_9CAUD</name>
<keyword evidence="2" id="KW-1185">Reference proteome</keyword>
<dbReference type="InterPro" id="IPR021229">
    <property type="entry name" value="DUF2800"/>
</dbReference>
<keyword evidence="1" id="KW-0378">Hydrolase</keyword>
<organism evidence="1 2">
    <name type="scientific">Microbacterium phage TinyTimothy</name>
    <dbReference type="NCBI Taxonomy" id="2583039"/>
    <lineage>
        <taxon>Viruses</taxon>
        <taxon>Duplodnaviria</taxon>
        <taxon>Heunggongvirae</taxon>
        <taxon>Uroviricota</taxon>
        <taxon>Caudoviricetes</taxon>
        <taxon>Eekayvirinae</taxon>
        <taxon>Tinytimothyvirus</taxon>
        <taxon>Tinytimothyvirus tinytimothy</taxon>
    </lineage>
</organism>
<dbReference type="RefSeq" id="YP_009847640.1">
    <property type="nucleotide sequence ID" value="NC_048777.1"/>
</dbReference>
<keyword evidence="1" id="KW-0269">Exonuclease</keyword>
<dbReference type="Pfam" id="PF10926">
    <property type="entry name" value="DUF2800"/>
    <property type="match status" value="1"/>
</dbReference>
<dbReference type="Proteomes" id="UP000318861">
    <property type="component" value="Segment"/>
</dbReference>
<sequence length="381" mass="42926">MWSMTPRPNKCKGYKYPCGRNALEGLTHCHAHIEYFKKEGLIKMTTPVQEPLRMSASYVKRYNNCHGSANLTEAIEGFEYPARNEDGMKGEGTRLHKIFELALEKPERLRDSAALLREIADIWGPHRTKYLEQEAKTYLISYFLKHKAEPPLEIEDLKEALLQYAPVLDEDSNPKKNEDGTVTLVAKGVAPRRIIHLAESLEYVADLIDTIEPDTLVVHSEVKKEASWLSTEPYTTVDLIVSGTLKSTGESVMHVVDLKMGDVPVPVIMNEQLMYYAKTFGAEDYAVVTLHILQRNGTDHWDLPPAVLDAWVQKVQQSEREILAGDLTLTAGSHCQFCPANPHGRGDRGSKACPVMMEVLYGARDKAKADSEVTEEEWEDE</sequence>
<accession>A0A4Y6EG44</accession>
<evidence type="ECO:0000313" key="1">
    <source>
        <dbReference type="EMBL" id="QDF16965.1"/>
    </source>
</evidence>